<dbReference type="Pfam" id="PF01476">
    <property type="entry name" value="LysM"/>
    <property type="match status" value="1"/>
</dbReference>
<gene>
    <name evidence="7" type="ORF">J0X13_07555</name>
</gene>
<organism evidence="7 8">
    <name type="scientific">[Muricauda] lutisoli</name>
    <dbReference type="NCBI Taxonomy" id="2816035"/>
    <lineage>
        <taxon>Bacteria</taxon>
        <taxon>Pseudomonadati</taxon>
        <taxon>Bacteroidota</taxon>
        <taxon>Flavobacteriia</taxon>
        <taxon>Flavobacteriales</taxon>
        <taxon>Flavobacteriaceae</taxon>
        <taxon>Allomuricauda</taxon>
    </lineage>
</organism>
<evidence type="ECO:0000313" key="7">
    <source>
        <dbReference type="EMBL" id="MBO0330402.1"/>
    </source>
</evidence>
<feature type="domain" description="LysM" evidence="6">
    <location>
        <begin position="233"/>
        <end position="276"/>
    </location>
</feature>
<evidence type="ECO:0000313" key="8">
    <source>
        <dbReference type="Proteomes" id="UP000664163"/>
    </source>
</evidence>
<dbReference type="Gene3D" id="3.10.350.10">
    <property type="entry name" value="LysM domain"/>
    <property type="match status" value="1"/>
</dbReference>
<keyword evidence="2" id="KW-0081">Bacteriolytic enzyme</keyword>
<dbReference type="SUPFAM" id="SSF54106">
    <property type="entry name" value="LysM domain"/>
    <property type="match status" value="1"/>
</dbReference>
<dbReference type="PROSITE" id="PS51257">
    <property type="entry name" value="PROKAR_LIPOPROTEIN"/>
    <property type="match status" value="1"/>
</dbReference>
<dbReference type="Proteomes" id="UP000664163">
    <property type="component" value="Unassembled WGS sequence"/>
</dbReference>
<comment type="caution">
    <text evidence="7">The sequence shown here is derived from an EMBL/GenBank/DDBJ whole genome shotgun (WGS) entry which is preliminary data.</text>
</comment>
<protein>
    <recommendedName>
        <fullName evidence="4">Peptidoglycan hydrolase</fullName>
    </recommendedName>
</protein>
<dbReference type="SMART" id="SM00047">
    <property type="entry name" value="LYZ2"/>
    <property type="match status" value="1"/>
</dbReference>
<dbReference type="InterPro" id="IPR036779">
    <property type="entry name" value="LysM_dom_sf"/>
</dbReference>
<dbReference type="Gene3D" id="1.10.530.10">
    <property type="match status" value="1"/>
</dbReference>
<sequence length="280" mass="32417">MIRRIGYILIAALLLTSCGAKKRRTTHRKGAPVISNSENTNANRSKDTKEDDGLYPMPEDTGRFERFPISDTQDYIETFAEIAQYEMRAYGIPASITLAQGILESGSGRGELTLKTNNHFGIKCHTGWQGEFDFHDDDAKGECFRKYNHPMYSFRDHSIFLSTRSRYAFLFNYKRDDYKKWAHGLRQAGYATDRKYPQKLIALIERYDLDKYDEEVVHSGLATVREPKNYEVFTHEVQKGDTLYGISKRYDISVEELRRLNNLNDNIISIGQTLNIRRAQ</sequence>
<dbReference type="EMBL" id="JAFLND010000002">
    <property type="protein sequence ID" value="MBO0330402.1"/>
    <property type="molecule type" value="Genomic_DNA"/>
</dbReference>
<dbReference type="PANTHER" id="PTHR33308:SF9">
    <property type="entry name" value="PEPTIDOGLYCAN HYDROLASE FLGJ"/>
    <property type="match status" value="1"/>
</dbReference>
<accession>A0ABS3EXE1</accession>
<dbReference type="Pfam" id="PF01832">
    <property type="entry name" value="Glucosaminidase"/>
    <property type="match status" value="1"/>
</dbReference>
<dbReference type="PROSITE" id="PS51782">
    <property type="entry name" value="LYSM"/>
    <property type="match status" value="1"/>
</dbReference>
<keyword evidence="8" id="KW-1185">Reference proteome</keyword>
<dbReference type="RefSeq" id="WP_207070860.1">
    <property type="nucleotide sequence ID" value="NZ_JAFLND010000002.1"/>
</dbReference>
<dbReference type="InterPro" id="IPR002901">
    <property type="entry name" value="MGlyc_endo_b_GlcNAc-like_dom"/>
</dbReference>
<dbReference type="InterPro" id="IPR051056">
    <property type="entry name" value="Glycosyl_Hydrolase_73"/>
</dbReference>
<keyword evidence="1" id="KW-0929">Antimicrobial</keyword>
<proteinExistence type="predicted"/>
<evidence type="ECO:0000256" key="2">
    <source>
        <dbReference type="ARBA" id="ARBA00022638"/>
    </source>
</evidence>
<dbReference type="InterPro" id="IPR018392">
    <property type="entry name" value="LysM"/>
</dbReference>
<dbReference type="SMART" id="SM00257">
    <property type="entry name" value="LysM"/>
    <property type="match status" value="1"/>
</dbReference>
<name>A0ABS3EXE1_9FLAO</name>
<evidence type="ECO:0000259" key="6">
    <source>
        <dbReference type="PROSITE" id="PS51782"/>
    </source>
</evidence>
<keyword evidence="3" id="KW-0378">Hydrolase</keyword>
<dbReference type="CDD" id="cd00118">
    <property type="entry name" value="LysM"/>
    <property type="match status" value="1"/>
</dbReference>
<evidence type="ECO:0000256" key="5">
    <source>
        <dbReference type="SAM" id="MobiDB-lite"/>
    </source>
</evidence>
<feature type="region of interest" description="Disordered" evidence="5">
    <location>
        <begin position="25"/>
        <end position="56"/>
    </location>
</feature>
<reference evidence="7 8" key="1">
    <citation type="submission" date="2021-03" db="EMBL/GenBank/DDBJ databases">
        <title>Muricauda sp. CAU 1631 isolated from Incheon.</title>
        <authorList>
            <person name="Kim W."/>
        </authorList>
    </citation>
    <scope>NUCLEOTIDE SEQUENCE [LARGE SCALE GENOMIC DNA]</scope>
    <source>
        <strain evidence="7 8">CAU 1631</strain>
    </source>
</reference>
<evidence type="ECO:0000256" key="3">
    <source>
        <dbReference type="ARBA" id="ARBA00022801"/>
    </source>
</evidence>
<feature type="compositionally biased region" description="Polar residues" evidence="5">
    <location>
        <begin position="34"/>
        <end position="43"/>
    </location>
</feature>
<evidence type="ECO:0000256" key="4">
    <source>
        <dbReference type="ARBA" id="ARBA00032108"/>
    </source>
</evidence>
<evidence type="ECO:0000256" key="1">
    <source>
        <dbReference type="ARBA" id="ARBA00022529"/>
    </source>
</evidence>
<dbReference type="PANTHER" id="PTHR33308">
    <property type="entry name" value="PEPTIDOGLYCAN HYDROLASE FLGJ"/>
    <property type="match status" value="1"/>
</dbReference>